<name>A0A644XCE7_9ZZZZ</name>
<dbReference type="GO" id="GO:0009236">
    <property type="term" value="P:cobalamin biosynthetic process"/>
    <property type="evidence" value="ECO:0007669"/>
    <property type="project" value="UniProtKB-KW"/>
</dbReference>
<protein>
    <recommendedName>
        <fullName evidence="4">Nicotinate-nucleotide--dimethylbenzimidazole phosphoribosyltransferase</fullName>
        <ecNumber evidence="3">2.4.2.21</ecNumber>
    </recommendedName>
    <alternativeName>
        <fullName evidence="8">N(1)-alpha-phosphoribosyltransferase</fullName>
    </alternativeName>
</protein>
<dbReference type="NCBIfam" id="TIGR03160">
    <property type="entry name" value="cobT_DBIPRT"/>
    <property type="match status" value="1"/>
</dbReference>
<dbReference type="PANTHER" id="PTHR43463">
    <property type="entry name" value="NICOTINATE-NUCLEOTIDE--DIMETHYLBENZIMIDAZOLE PHOSPHORIBOSYLTRANSFERASE"/>
    <property type="match status" value="1"/>
</dbReference>
<accession>A0A644XCE7</accession>
<organism evidence="10">
    <name type="scientific">bioreactor metagenome</name>
    <dbReference type="NCBI Taxonomy" id="1076179"/>
    <lineage>
        <taxon>unclassified sequences</taxon>
        <taxon>metagenomes</taxon>
        <taxon>ecological metagenomes</taxon>
    </lineage>
</organism>
<keyword evidence="5" id="KW-0169">Cobalamin biosynthesis</keyword>
<dbReference type="PANTHER" id="PTHR43463:SF1">
    <property type="entry name" value="NICOTINATE-NUCLEOTIDE--DIMETHYLBENZIMIDAZOLE PHOSPHORIBOSYLTRANSFERASE"/>
    <property type="match status" value="1"/>
</dbReference>
<dbReference type="InterPro" id="IPR023195">
    <property type="entry name" value="Nict_dMeBzImd_PRibTrfase_N"/>
</dbReference>
<dbReference type="Gene3D" id="3.40.50.10210">
    <property type="match status" value="1"/>
</dbReference>
<dbReference type="Pfam" id="PF02277">
    <property type="entry name" value="DBI_PRT"/>
    <property type="match status" value="1"/>
</dbReference>
<comment type="similarity">
    <text evidence="2">Belongs to the CobT family.</text>
</comment>
<evidence type="ECO:0000256" key="3">
    <source>
        <dbReference type="ARBA" id="ARBA00011991"/>
    </source>
</evidence>
<sequence length="358" mass="37862">MPAQPTYNVCMSIPPIDRSSLVRYQQILLSKAMPPHSLGRLSDLAMDLAMIRPRPLKHLSLLLFAADHGIVEEGVTHSPVEITYQQCLNFARGGGACSLFASQVDAALAVIDVAVKHTFSISDNVVDRKVAWGSRNFLTAPALEREACLKAVETGRQLVLQAHERGCDAIAFGEMGVGNTTSASSMAAALTGLPVPSLTGKGSGLSDAELLHKIAVIEQALVLHPQRAPFEVLCNLGGYELAAIVGGMWQAAELGLPILLDGYVVSSAALVAVKLEPALADYLITCHRSAMQGHQAILDAIGCKPPLLDLAMQLGEGTGALAAWPLVRLASRILFEMTSFEEGNVTNSTALLAQLGVV</sequence>
<evidence type="ECO:0000313" key="10">
    <source>
        <dbReference type="EMBL" id="MPM11854.1"/>
    </source>
</evidence>
<keyword evidence="6 10" id="KW-0328">Glycosyltransferase</keyword>
<evidence type="ECO:0000256" key="1">
    <source>
        <dbReference type="ARBA" id="ARBA00005049"/>
    </source>
</evidence>
<dbReference type="EC" id="2.4.2.21" evidence="3"/>
<evidence type="ECO:0000256" key="2">
    <source>
        <dbReference type="ARBA" id="ARBA00007110"/>
    </source>
</evidence>
<evidence type="ECO:0000256" key="9">
    <source>
        <dbReference type="ARBA" id="ARBA00047340"/>
    </source>
</evidence>
<dbReference type="InterPro" id="IPR036087">
    <property type="entry name" value="Nict_dMeBzImd_PRibTrfase_sf"/>
</dbReference>
<dbReference type="FunFam" id="3.40.50.10210:FF:000001">
    <property type="entry name" value="Nicotinate-nucleotide--dimethylbenzimidazole phosphoribosyltransferase"/>
    <property type="match status" value="1"/>
</dbReference>
<evidence type="ECO:0000256" key="6">
    <source>
        <dbReference type="ARBA" id="ARBA00022676"/>
    </source>
</evidence>
<evidence type="ECO:0000256" key="8">
    <source>
        <dbReference type="ARBA" id="ARBA00030686"/>
    </source>
</evidence>
<dbReference type="InterPro" id="IPR003200">
    <property type="entry name" value="Nict_dMeBzImd_PRibTrfase"/>
</dbReference>
<evidence type="ECO:0000256" key="5">
    <source>
        <dbReference type="ARBA" id="ARBA00022573"/>
    </source>
</evidence>
<dbReference type="UniPathway" id="UPA00061">
    <property type="reaction ID" value="UER00516"/>
</dbReference>
<comment type="caution">
    <text evidence="10">The sequence shown here is derived from an EMBL/GenBank/DDBJ whole genome shotgun (WGS) entry which is preliminary data.</text>
</comment>
<dbReference type="CDD" id="cd02439">
    <property type="entry name" value="DMB-PRT_CobT"/>
    <property type="match status" value="1"/>
</dbReference>
<dbReference type="AlphaFoldDB" id="A0A644XCE7"/>
<dbReference type="EMBL" id="VSSQ01001888">
    <property type="protein sequence ID" value="MPM11854.1"/>
    <property type="molecule type" value="Genomic_DNA"/>
</dbReference>
<evidence type="ECO:0000256" key="4">
    <source>
        <dbReference type="ARBA" id="ARBA00015486"/>
    </source>
</evidence>
<dbReference type="SUPFAM" id="SSF52733">
    <property type="entry name" value="Nicotinate mononucleotide:5,6-dimethylbenzimidazole phosphoribosyltransferase (CobT)"/>
    <property type="match status" value="1"/>
</dbReference>
<gene>
    <name evidence="10" type="primary">cobT_15</name>
    <name evidence="10" type="ORF">SDC9_58205</name>
</gene>
<dbReference type="NCBIfam" id="NF000996">
    <property type="entry name" value="PRK00105.1"/>
    <property type="match status" value="1"/>
</dbReference>
<dbReference type="Gene3D" id="1.10.1610.10">
    <property type="match status" value="1"/>
</dbReference>
<comment type="catalytic activity">
    <reaction evidence="9">
        <text>5,6-dimethylbenzimidazole + nicotinate beta-D-ribonucleotide = alpha-ribazole 5'-phosphate + nicotinate + H(+)</text>
        <dbReference type="Rhea" id="RHEA:11196"/>
        <dbReference type="ChEBI" id="CHEBI:15378"/>
        <dbReference type="ChEBI" id="CHEBI:15890"/>
        <dbReference type="ChEBI" id="CHEBI:32544"/>
        <dbReference type="ChEBI" id="CHEBI:57502"/>
        <dbReference type="ChEBI" id="CHEBI:57918"/>
        <dbReference type="EC" id="2.4.2.21"/>
    </reaction>
</comment>
<reference evidence="10" key="1">
    <citation type="submission" date="2019-08" db="EMBL/GenBank/DDBJ databases">
        <authorList>
            <person name="Kucharzyk K."/>
            <person name="Murdoch R.W."/>
            <person name="Higgins S."/>
            <person name="Loffler F."/>
        </authorList>
    </citation>
    <scope>NUCLEOTIDE SEQUENCE</scope>
</reference>
<dbReference type="InterPro" id="IPR017846">
    <property type="entry name" value="Nict_dMeBzImd_PRibTrfase_bact"/>
</dbReference>
<keyword evidence="7 10" id="KW-0808">Transferase</keyword>
<comment type="pathway">
    <text evidence="1">Nucleoside biosynthesis; alpha-ribazole biosynthesis; alpha-ribazole from 5,6-dimethylbenzimidazole: step 1/2.</text>
</comment>
<dbReference type="GO" id="GO:0008939">
    <property type="term" value="F:nicotinate-nucleotide-dimethylbenzimidazole phosphoribosyltransferase activity"/>
    <property type="evidence" value="ECO:0007669"/>
    <property type="project" value="UniProtKB-EC"/>
</dbReference>
<proteinExistence type="inferred from homology"/>
<evidence type="ECO:0000256" key="7">
    <source>
        <dbReference type="ARBA" id="ARBA00022679"/>
    </source>
</evidence>